<evidence type="ECO:0000313" key="6">
    <source>
        <dbReference type="EMBL" id="SDE27053.1"/>
    </source>
</evidence>
<dbReference type="InterPro" id="IPR036704">
    <property type="entry name" value="RraA/RraA-like_sf"/>
</dbReference>
<dbReference type="CDD" id="cd16841">
    <property type="entry name" value="RraA_family"/>
    <property type="match status" value="1"/>
</dbReference>
<gene>
    <name evidence="6" type="ORF">SAMN04488105_102210</name>
</gene>
<dbReference type="RefSeq" id="WP_089955345.1">
    <property type="nucleotide sequence ID" value="NZ_FNAV01000002.1"/>
</dbReference>
<dbReference type="PANTHER" id="PTHR33254:SF4">
    <property type="entry name" value="4-HYDROXY-4-METHYL-2-OXOGLUTARATE ALDOLASE 3-RELATED"/>
    <property type="match status" value="1"/>
</dbReference>
<proteinExistence type="predicted"/>
<feature type="binding site" evidence="5">
    <location>
        <position position="108"/>
    </location>
    <ligand>
        <name>Mg(2+)</name>
        <dbReference type="ChEBI" id="CHEBI:18420"/>
    </ligand>
</feature>
<dbReference type="Proteomes" id="UP000198994">
    <property type="component" value="Unassembled WGS sequence"/>
</dbReference>
<dbReference type="GO" id="GO:0046872">
    <property type="term" value="F:metal ion binding"/>
    <property type="evidence" value="ECO:0007669"/>
    <property type="project" value="UniProtKB-KW"/>
</dbReference>
<keyword evidence="5" id="KW-0460">Magnesium</keyword>
<dbReference type="Gene3D" id="3.50.30.40">
    <property type="entry name" value="Ribonuclease E inhibitor RraA/RraA-like"/>
    <property type="match status" value="1"/>
</dbReference>
<name>A0A1G7BJ94_9RHOB</name>
<evidence type="ECO:0000313" key="7">
    <source>
        <dbReference type="Proteomes" id="UP000198994"/>
    </source>
</evidence>
<sequence length="211" mass="21985">MTATPDATVDYATVETATLGHFLSDGFMVPAIQSVSSGIRIAGPALTVRLPGDDGMALVEALSIAEPGQIVVVDRCGDLRHACWGAVTTNAAIARGVKGAIIDGFITDLSAIRELGFPVWCRGRSPITTRQRGLGGNVNHRVACGGVSVAPGDLVIADENGVVVLPPSDAEMHCTRALAMQANEPELIRRLHAGETMADLAQPKEPRVAAD</sequence>
<evidence type="ECO:0000256" key="4">
    <source>
        <dbReference type="ARBA" id="ARBA00030169"/>
    </source>
</evidence>
<keyword evidence="5" id="KW-0479">Metal-binding</keyword>
<reference evidence="7" key="1">
    <citation type="submission" date="2016-10" db="EMBL/GenBank/DDBJ databases">
        <authorList>
            <person name="Varghese N."/>
            <person name="Submissions S."/>
        </authorList>
    </citation>
    <scope>NUCLEOTIDE SEQUENCE [LARGE SCALE GENOMIC DNA]</scope>
    <source>
        <strain evidence="7">DSM 10146</strain>
    </source>
</reference>
<evidence type="ECO:0000256" key="5">
    <source>
        <dbReference type="PIRSR" id="PIRSR605493-1"/>
    </source>
</evidence>
<dbReference type="Pfam" id="PF03737">
    <property type="entry name" value="RraA-like"/>
    <property type="match status" value="1"/>
</dbReference>
<dbReference type="SUPFAM" id="SSF89562">
    <property type="entry name" value="RraA-like"/>
    <property type="match status" value="1"/>
</dbReference>
<dbReference type="STRING" id="282683.SAMN04488105_102210"/>
<accession>A0A1G7BJ94</accession>
<evidence type="ECO:0000256" key="2">
    <source>
        <dbReference type="ARBA" id="ARBA00016549"/>
    </source>
</evidence>
<evidence type="ECO:0000256" key="1">
    <source>
        <dbReference type="ARBA" id="ARBA00001968"/>
    </source>
</evidence>
<keyword evidence="7" id="KW-1185">Reference proteome</keyword>
<protein>
    <recommendedName>
        <fullName evidence="2">Putative 4-hydroxy-4-methyl-2-oxoglutarate aldolase</fullName>
    </recommendedName>
    <alternativeName>
        <fullName evidence="3">Regulator of ribonuclease activity homolog</fullName>
    </alternativeName>
    <alternativeName>
        <fullName evidence="4">RraA-like protein</fullName>
    </alternativeName>
</protein>
<dbReference type="AlphaFoldDB" id="A0A1G7BJ94"/>
<comment type="cofactor">
    <cofactor evidence="1">
        <name>a divalent metal cation</name>
        <dbReference type="ChEBI" id="CHEBI:60240"/>
    </cofactor>
</comment>
<evidence type="ECO:0000256" key="3">
    <source>
        <dbReference type="ARBA" id="ARBA00029596"/>
    </source>
</evidence>
<dbReference type="EMBL" id="FNAV01000002">
    <property type="protein sequence ID" value="SDE27053.1"/>
    <property type="molecule type" value="Genomic_DNA"/>
</dbReference>
<dbReference type="OrthoDB" id="9812532at2"/>
<dbReference type="PANTHER" id="PTHR33254">
    <property type="entry name" value="4-HYDROXY-4-METHYL-2-OXOGLUTARATE ALDOLASE 3-RELATED"/>
    <property type="match status" value="1"/>
</dbReference>
<comment type="cofactor">
    <cofactor evidence="5">
        <name>Mg(2+)</name>
        <dbReference type="ChEBI" id="CHEBI:18420"/>
    </cofactor>
</comment>
<organism evidence="6 7">
    <name type="scientific">Salipiger thiooxidans</name>
    <dbReference type="NCBI Taxonomy" id="282683"/>
    <lineage>
        <taxon>Bacteria</taxon>
        <taxon>Pseudomonadati</taxon>
        <taxon>Pseudomonadota</taxon>
        <taxon>Alphaproteobacteria</taxon>
        <taxon>Rhodobacterales</taxon>
        <taxon>Roseobacteraceae</taxon>
        <taxon>Salipiger</taxon>
    </lineage>
</organism>
<dbReference type="InterPro" id="IPR005493">
    <property type="entry name" value="RraA/RraA-like"/>
</dbReference>